<evidence type="ECO:0008006" key="4">
    <source>
        <dbReference type="Google" id="ProtNLM"/>
    </source>
</evidence>
<proteinExistence type="predicted"/>
<keyword evidence="1" id="KW-0812">Transmembrane</keyword>
<gene>
    <name evidence="2" type="ORF">OB955_04770</name>
</gene>
<evidence type="ECO:0000313" key="2">
    <source>
        <dbReference type="EMBL" id="MCU4972046.1"/>
    </source>
</evidence>
<dbReference type="EMBL" id="JAOPKB010000002">
    <property type="protein sequence ID" value="MCU4972046.1"/>
    <property type="molecule type" value="Genomic_DNA"/>
</dbReference>
<keyword evidence="1" id="KW-0472">Membrane</keyword>
<feature type="transmembrane region" description="Helical" evidence="1">
    <location>
        <begin position="48"/>
        <end position="70"/>
    </location>
</feature>
<keyword evidence="1" id="KW-1133">Transmembrane helix</keyword>
<dbReference type="RefSeq" id="WP_338007128.1">
    <property type="nucleotide sequence ID" value="NZ_JAOPKB010000002.1"/>
</dbReference>
<feature type="transmembrane region" description="Helical" evidence="1">
    <location>
        <begin position="7"/>
        <end position="28"/>
    </location>
</feature>
<sequence length="72" mass="7534">MILKLVKFILIIKLIPLVGAVVGGFLAAFADELGVATGVLAASHPSTWIAWTAIGTMITIVMILVVKGVFGR</sequence>
<organism evidence="2 3">
    <name type="scientific">Natronoglomus mannanivorans</name>
    <dbReference type="NCBI Taxonomy" id="2979990"/>
    <lineage>
        <taxon>Archaea</taxon>
        <taxon>Methanobacteriati</taxon>
        <taxon>Methanobacteriota</taxon>
        <taxon>Stenosarchaea group</taxon>
        <taxon>Halobacteria</taxon>
        <taxon>Halobacteriales</taxon>
        <taxon>Natrialbaceae</taxon>
        <taxon>Natronoglomus</taxon>
    </lineage>
</organism>
<evidence type="ECO:0000256" key="1">
    <source>
        <dbReference type="SAM" id="Phobius"/>
    </source>
</evidence>
<keyword evidence="3" id="KW-1185">Reference proteome</keyword>
<protein>
    <recommendedName>
        <fullName evidence="4">Transglycosylase associated protein</fullName>
    </recommendedName>
</protein>
<dbReference type="Proteomes" id="UP001320972">
    <property type="component" value="Unassembled WGS sequence"/>
</dbReference>
<comment type="caution">
    <text evidence="2">The sequence shown here is derived from an EMBL/GenBank/DDBJ whole genome shotgun (WGS) entry which is preliminary data.</text>
</comment>
<name>A0ABT2QAT9_9EURY</name>
<evidence type="ECO:0000313" key="3">
    <source>
        <dbReference type="Proteomes" id="UP001320972"/>
    </source>
</evidence>
<reference evidence="2 3" key="1">
    <citation type="submission" date="2022-09" db="EMBL/GenBank/DDBJ databases">
        <title>Enrichment on poylsaccharides allowed isolation of novel metabolic and taxonomic groups of Haloarchaea.</title>
        <authorList>
            <person name="Sorokin D.Y."/>
            <person name="Elcheninov A.G."/>
            <person name="Khizhniak T.V."/>
            <person name="Kolganova T.V."/>
            <person name="Kublanov I.V."/>
        </authorList>
    </citation>
    <scope>NUCLEOTIDE SEQUENCE [LARGE SCALE GENOMIC DNA]</scope>
    <source>
        <strain evidence="2 3">AArc-m2/3/4</strain>
    </source>
</reference>
<accession>A0ABT2QAT9</accession>